<dbReference type="AlphaFoldDB" id="A0A1H0CSV2"/>
<sequence length="206" mass="23051">MTAADETPLLPEALRNYPYPWDNAFIWTTEKEDGETLAYARAVLEACLPPEPLAAPEPPEEVVVHDSSDEGYPEWTAIRAVLRERMPYARYVTAERMAAAEAECDRMGFATSGFREVWTRRITAWIAEQTLYWCGLMVDDEAALTPWLMDLAELYAQRGMAAAKAVGALGCTRSVAESRAALARLAAYDGLPDEVREAVEYELRRP</sequence>
<dbReference type="STRING" id="1196353.SAMN05444921_1313"/>
<reference evidence="2" key="1">
    <citation type="submission" date="2016-10" db="EMBL/GenBank/DDBJ databases">
        <authorList>
            <person name="Varghese N."/>
            <person name="Submissions S."/>
        </authorList>
    </citation>
    <scope>NUCLEOTIDE SEQUENCE [LARGE SCALE GENOMIC DNA]</scope>
    <source>
        <strain evidence="2">CGMCC 4.7042</strain>
    </source>
</reference>
<dbReference type="RefSeq" id="WP_093661714.1">
    <property type="nucleotide sequence ID" value="NZ_FNHI01000031.1"/>
</dbReference>
<accession>A0A1H0CSV2</accession>
<protein>
    <submittedName>
        <fullName evidence="1">Uncharacterized protein</fullName>
    </submittedName>
</protein>
<dbReference type="GeneID" id="40833904"/>
<keyword evidence="2" id="KW-1185">Reference proteome</keyword>
<proteinExistence type="predicted"/>
<gene>
    <name evidence="1" type="ORF">SAMN05444921_1313</name>
</gene>
<name>A0A1H0CSV2_9ACTN</name>
<dbReference type="EMBL" id="FNHI01000031">
    <property type="protein sequence ID" value="SDN60875.1"/>
    <property type="molecule type" value="Genomic_DNA"/>
</dbReference>
<evidence type="ECO:0000313" key="2">
    <source>
        <dbReference type="Proteomes" id="UP000199063"/>
    </source>
</evidence>
<dbReference type="OrthoDB" id="4137206at2"/>
<dbReference type="Proteomes" id="UP000199063">
    <property type="component" value="Unassembled WGS sequence"/>
</dbReference>
<organism evidence="1 2">
    <name type="scientific">Streptomyces wuyuanensis</name>
    <dbReference type="NCBI Taxonomy" id="1196353"/>
    <lineage>
        <taxon>Bacteria</taxon>
        <taxon>Bacillati</taxon>
        <taxon>Actinomycetota</taxon>
        <taxon>Actinomycetes</taxon>
        <taxon>Kitasatosporales</taxon>
        <taxon>Streptomycetaceae</taxon>
        <taxon>Streptomyces</taxon>
    </lineage>
</organism>
<evidence type="ECO:0000313" key="1">
    <source>
        <dbReference type="EMBL" id="SDN60875.1"/>
    </source>
</evidence>